<proteinExistence type="predicted"/>
<dbReference type="AlphaFoldDB" id="A0A137NQA2"/>
<dbReference type="EMBL" id="KQ965059">
    <property type="protein sequence ID" value="KXN64932.1"/>
    <property type="molecule type" value="Genomic_DNA"/>
</dbReference>
<keyword evidence="1" id="KW-0472">Membrane</keyword>
<evidence type="ECO:0000313" key="3">
    <source>
        <dbReference type="Proteomes" id="UP000070444"/>
    </source>
</evidence>
<name>A0A137NQA2_CONC2</name>
<protein>
    <submittedName>
        <fullName evidence="2">Uncharacterized protein</fullName>
    </submittedName>
</protein>
<evidence type="ECO:0000256" key="1">
    <source>
        <dbReference type="SAM" id="Phobius"/>
    </source>
</evidence>
<keyword evidence="1" id="KW-1133">Transmembrane helix</keyword>
<feature type="transmembrane region" description="Helical" evidence="1">
    <location>
        <begin position="24"/>
        <end position="48"/>
    </location>
</feature>
<sequence>MKLEAIEKNDTSLLVSIKKQNIKLTIQLVAIFMLFNANFMPSYIAWILKVAIGYKRTPIIDALAFELIELSLAIDPIITVTFQPELNHELKILIIKSKLRIKSFIYNLIRYN</sequence>
<evidence type="ECO:0000313" key="2">
    <source>
        <dbReference type="EMBL" id="KXN64932.1"/>
    </source>
</evidence>
<keyword evidence="3" id="KW-1185">Reference proteome</keyword>
<gene>
    <name evidence="2" type="ORF">CONCODRAFT_13671</name>
</gene>
<accession>A0A137NQA2</accession>
<dbReference type="Proteomes" id="UP000070444">
    <property type="component" value="Unassembled WGS sequence"/>
</dbReference>
<organism evidence="2 3">
    <name type="scientific">Conidiobolus coronatus (strain ATCC 28846 / CBS 209.66 / NRRL 28638)</name>
    <name type="common">Delacroixia coronata</name>
    <dbReference type="NCBI Taxonomy" id="796925"/>
    <lineage>
        <taxon>Eukaryota</taxon>
        <taxon>Fungi</taxon>
        <taxon>Fungi incertae sedis</taxon>
        <taxon>Zoopagomycota</taxon>
        <taxon>Entomophthoromycotina</taxon>
        <taxon>Entomophthoromycetes</taxon>
        <taxon>Entomophthorales</taxon>
        <taxon>Ancylistaceae</taxon>
        <taxon>Conidiobolus</taxon>
    </lineage>
</organism>
<keyword evidence="1" id="KW-0812">Transmembrane</keyword>
<reference evidence="2 3" key="1">
    <citation type="journal article" date="2015" name="Genome Biol. Evol.">
        <title>Phylogenomic analyses indicate that early fungi evolved digesting cell walls of algal ancestors of land plants.</title>
        <authorList>
            <person name="Chang Y."/>
            <person name="Wang S."/>
            <person name="Sekimoto S."/>
            <person name="Aerts A.L."/>
            <person name="Choi C."/>
            <person name="Clum A."/>
            <person name="LaButti K.M."/>
            <person name="Lindquist E.A."/>
            <person name="Yee Ngan C."/>
            <person name="Ohm R.A."/>
            <person name="Salamov A.A."/>
            <person name="Grigoriev I.V."/>
            <person name="Spatafora J.W."/>
            <person name="Berbee M.L."/>
        </authorList>
    </citation>
    <scope>NUCLEOTIDE SEQUENCE [LARGE SCALE GENOMIC DNA]</scope>
    <source>
        <strain evidence="2 3">NRRL 28638</strain>
    </source>
</reference>